<protein>
    <submittedName>
        <fullName evidence="2">Uncharacterized protein</fullName>
    </submittedName>
</protein>
<proteinExistence type="predicted"/>
<organism evidence="2 3">
    <name type="scientific">Stutzerimonas stutzeri</name>
    <name type="common">Pseudomonas stutzeri</name>
    <dbReference type="NCBI Taxonomy" id="316"/>
    <lineage>
        <taxon>Bacteria</taxon>
        <taxon>Pseudomonadati</taxon>
        <taxon>Pseudomonadota</taxon>
        <taxon>Gammaproteobacteria</taxon>
        <taxon>Pseudomonadales</taxon>
        <taxon>Pseudomonadaceae</taxon>
        <taxon>Stutzerimonas</taxon>
    </lineage>
</organism>
<evidence type="ECO:0000313" key="2">
    <source>
        <dbReference type="EMBL" id="PNG07964.1"/>
    </source>
</evidence>
<dbReference type="Proteomes" id="UP000235897">
    <property type="component" value="Unassembled WGS sequence"/>
</dbReference>
<accession>A0A2N8SZQ0</accession>
<evidence type="ECO:0000256" key="1">
    <source>
        <dbReference type="SAM" id="MobiDB-lite"/>
    </source>
</evidence>
<reference evidence="2 3" key="1">
    <citation type="submission" date="2018-01" db="EMBL/GenBank/DDBJ databases">
        <title>Denitrification phenotypes of diverse strains of Pseudomonas stutzeri.</title>
        <authorList>
            <person name="Milligan D.A."/>
            <person name="Bergaust L."/>
            <person name="Bakken L.R."/>
            <person name="Frostegard A."/>
        </authorList>
    </citation>
    <scope>NUCLEOTIDE SEQUENCE [LARGE SCALE GENOMIC DNA]</scope>
    <source>
        <strain evidence="2 3">28a3</strain>
    </source>
</reference>
<evidence type="ECO:0000313" key="3">
    <source>
        <dbReference type="Proteomes" id="UP000235897"/>
    </source>
</evidence>
<comment type="caution">
    <text evidence="2">The sequence shown here is derived from an EMBL/GenBank/DDBJ whole genome shotgun (WGS) entry which is preliminary data.</text>
</comment>
<dbReference type="AlphaFoldDB" id="A0A2N8SZQ0"/>
<sequence length="102" mass="11037">MLLLVGRRPAWGFETLVVAGLAPGFPVRLRPGCDELFLMMDIHQMEAAMTPHARPDVPQPDPVVHDKPGDLPQVPCPDDLDDYKPGTPFGGQAVADEAPEPT</sequence>
<name>A0A2N8SZQ0_STUST</name>
<gene>
    <name evidence="2" type="ORF">CXL00_02635</name>
</gene>
<feature type="region of interest" description="Disordered" evidence="1">
    <location>
        <begin position="49"/>
        <end position="102"/>
    </location>
</feature>
<dbReference type="EMBL" id="POUW01000001">
    <property type="protein sequence ID" value="PNG07964.1"/>
    <property type="molecule type" value="Genomic_DNA"/>
</dbReference>